<comment type="subcellular location">
    <subcellularLocation>
        <location evidence="1 8">Cell outer membrane</location>
        <topology evidence="1 8">Multi-pass membrane protein</topology>
    </subcellularLocation>
</comment>
<organism evidence="12 13">
    <name type="scientific">Chitinophaga filiformis</name>
    <name type="common">Myxococcus filiformis</name>
    <name type="synonym">Flexibacter filiformis</name>
    <dbReference type="NCBI Taxonomy" id="104663"/>
    <lineage>
        <taxon>Bacteria</taxon>
        <taxon>Pseudomonadati</taxon>
        <taxon>Bacteroidota</taxon>
        <taxon>Chitinophagia</taxon>
        <taxon>Chitinophagales</taxon>
        <taxon>Chitinophagaceae</taxon>
        <taxon>Chitinophaga</taxon>
    </lineage>
</organism>
<evidence type="ECO:0000259" key="10">
    <source>
        <dbReference type="Pfam" id="PF00593"/>
    </source>
</evidence>
<dbReference type="InterPro" id="IPR000531">
    <property type="entry name" value="Beta-barrel_TonB"/>
</dbReference>
<dbReference type="EMBL" id="CP095855">
    <property type="protein sequence ID" value="UPK68003.1"/>
    <property type="molecule type" value="Genomic_DNA"/>
</dbReference>
<evidence type="ECO:0000256" key="5">
    <source>
        <dbReference type="ARBA" id="ARBA00023077"/>
    </source>
</evidence>
<feature type="domain" description="TonB-dependent receptor-like beta-barrel" evidence="10">
    <location>
        <begin position="536"/>
        <end position="954"/>
    </location>
</feature>
<dbReference type="NCBIfam" id="TIGR04056">
    <property type="entry name" value="OMP_RagA_SusC"/>
    <property type="match status" value="1"/>
</dbReference>
<evidence type="ECO:0000256" key="3">
    <source>
        <dbReference type="ARBA" id="ARBA00022452"/>
    </source>
</evidence>
<dbReference type="Gene3D" id="2.40.170.20">
    <property type="entry name" value="TonB-dependent receptor, beta-barrel domain"/>
    <property type="match status" value="1"/>
</dbReference>
<evidence type="ECO:0000256" key="2">
    <source>
        <dbReference type="ARBA" id="ARBA00022448"/>
    </source>
</evidence>
<dbReference type="InterPro" id="IPR023997">
    <property type="entry name" value="TonB-dep_OMP_SusC/RagA_CS"/>
</dbReference>
<accession>A0ABY4HYJ1</accession>
<evidence type="ECO:0000259" key="11">
    <source>
        <dbReference type="Pfam" id="PF07715"/>
    </source>
</evidence>
<dbReference type="SUPFAM" id="SSF56935">
    <property type="entry name" value="Porins"/>
    <property type="match status" value="1"/>
</dbReference>
<dbReference type="RefSeq" id="WP_247810344.1">
    <property type="nucleotide sequence ID" value="NZ_CP095855.1"/>
</dbReference>
<dbReference type="InterPro" id="IPR036942">
    <property type="entry name" value="Beta-barrel_TonB_sf"/>
</dbReference>
<protein>
    <submittedName>
        <fullName evidence="12">SusC/RagA family TonB-linked outer membrane protein</fullName>
    </submittedName>
</protein>
<keyword evidence="4 8" id="KW-0812">Transmembrane</keyword>
<dbReference type="InterPro" id="IPR023996">
    <property type="entry name" value="TonB-dep_OMP_SusC/RagA"/>
</dbReference>
<evidence type="ECO:0000313" key="12">
    <source>
        <dbReference type="EMBL" id="UPK68003.1"/>
    </source>
</evidence>
<name>A0ABY4HYJ1_CHIFI</name>
<sequence>MPSAVHSGNRLFYKLLFIIICVQCYSFAEAQGNARISEKLVTLSVKGSPLNVILKRISKNTGITIYFNNLHVAPFTNVSINVKNKPFKEVMHDLLDPLGLDWVEVNESTITVRKAPAPIQSTNTSTSDTTISVSGKVMNEKGSPIVSATVALSGTNRGTTTGPDGSFILNGVPKSASITISSVSFLTQQVSVKGRSNLGAIPMKEYVSDLDETVVKGYYNTTKRFNTGTVYSIKGEELAKQPVTNPIMALQGRVPNLIINPSSGLPNAAIKFQMRGQNSLSSFSLRSEPLIIIDGIPYPNTIQAGAFGSLTINNDQISALSLINVNEIEQIDVLSDADATSIYGSRGGNGVILITTKKGKTGEMAITLSLSTGMSQVSNKLELLNTEQYLQLRRQAYKNDDLAIPDRSSPVKTFNNYDLTVWDPNRNTDWQKEFLGGTASTYTANLSVQGGSPTIQYLLSGNYNTQKYIYPGKNKYEIGTTNLSITGNSLNGKFRAQLNSSYTFNNVLSPGSDFTKFAVTLAPNAPSLYDSEGKLNWEPDTTASVRVSTWVNPYAQLLRTSELTNSNFRESAELSYKISENLSVKSTVGFAEVRAKTLSIYPIASMDPFISTNTGFAFRSDTKSQSFTVDPQITYSKIFNLVKLEALLGASYQSLNQEFEYISGEGYTSDALLRSIPAARIITGDNTNSQYKYVAGFGRLNFNVSDKYLFNATARRDGSSRFGPDYQFGNFWSLGAGYIFSQEDYFKHILPSLSFGKLRASYGTSGNDGISDYQYIELYEPQNGYSYQNTTPLRSLGAINPDYHWETIKKLELGIEIGVFNNRLFLNASYWRTRASDQLGLFPLPATAGADAIVKNQNARIQNMGWDFVLNAKVLNSKRITWTLSANLGTQNNKLLARPEGLYNGYGFNRFVKVGEPFTGFAVAYRSKGVNAANGLYQFETADKNVSTDLNNFYAEALKIKTIPLTMGINNSFTFKGFNISFFLQLTKQMGRNVLFDPAFTFYNPGSFTSQNPSEYGNLPVEYMNNWQKPGDNAVFQRLTSGNFSNPSKNTLGRAVASDLAWVDASFIRLRNVSLSYAVPASWIKRWHLNTFSLFLQAQNVFTITKYKGLDPEVQSATSLPLLRTFNGGIQIGI</sequence>
<evidence type="ECO:0000256" key="1">
    <source>
        <dbReference type="ARBA" id="ARBA00004571"/>
    </source>
</evidence>
<dbReference type="PROSITE" id="PS52016">
    <property type="entry name" value="TONB_DEPENDENT_REC_3"/>
    <property type="match status" value="1"/>
</dbReference>
<keyword evidence="6 8" id="KW-0472">Membrane</keyword>
<gene>
    <name evidence="12" type="ORF">MYF79_23915</name>
</gene>
<dbReference type="InterPro" id="IPR037066">
    <property type="entry name" value="Plug_dom_sf"/>
</dbReference>
<evidence type="ECO:0000256" key="6">
    <source>
        <dbReference type="ARBA" id="ARBA00023136"/>
    </source>
</evidence>
<dbReference type="Pfam" id="PF07715">
    <property type="entry name" value="Plug"/>
    <property type="match status" value="1"/>
</dbReference>
<comment type="similarity">
    <text evidence="8 9">Belongs to the TonB-dependent receptor family.</text>
</comment>
<evidence type="ECO:0000256" key="4">
    <source>
        <dbReference type="ARBA" id="ARBA00022692"/>
    </source>
</evidence>
<dbReference type="Pfam" id="PF13715">
    <property type="entry name" value="CarbopepD_reg_2"/>
    <property type="match status" value="1"/>
</dbReference>
<proteinExistence type="inferred from homology"/>
<dbReference type="InterPro" id="IPR039426">
    <property type="entry name" value="TonB-dep_rcpt-like"/>
</dbReference>
<keyword evidence="2 8" id="KW-0813">Transport</keyword>
<keyword evidence="5 9" id="KW-0798">TonB box</keyword>
<feature type="domain" description="TonB-dependent receptor plug" evidence="11">
    <location>
        <begin position="224"/>
        <end position="351"/>
    </location>
</feature>
<reference evidence="12 13" key="1">
    <citation type="submission" date="2022-04" db="EMBL/GenBank/DDBJ databases">
        <title>The arsenic-methylating capacity of Chitinophaga filiformis YT5 during chitin decomposition.</title>
        <authorList>
            <person name="Chen G."/>
            <person name="Liang Y."/>
        </authorList>
    </citation>
    <scope>NUCLEOTIDE SEQUENCE [LARGE SCALE GENOMIC DNA]</scope>
    <source>
        <strain evidence="12 13">YT5</strain>
    </source>
</reference>
<keyword evidence="3 8" id="KW-1134">Transmembrane beta strand</keyword>
<dbReference type="Pfam" id="PF00593">
    <property type="entry name" value="TonB_dep_Rec_b-barrel"/>
    <property type="match status" value="1"/>
</dbReference>
<dbReference type="Gene3D" id="2.170.130.10">
    <property type="entry name" value="TonB-dependent receptor, plug domain"/>
    <property type="match status" value="1"/>
</dbReference>
<dbReference type="NCBIfam" id="TIGR04057">
    <property type="entry name" value="SusC_RagA_signa"/>
    <property type="match status" value="1"/>
</dbReference>
<dbReference type="SUPFAM" id="SSF49464">
    <property type="entry name" value="Carboxypeptidase regulatory domain-like"/>
    <property type="match status" value="1"/>
</dbReference>
<dbReference type="InterPro" id="IPR012910">
    <property type="entry name" value="Plug_dom"/>
</dbReference>
<evidence type="ECO:0000256" key="9">
    <source>
        <dbReference type="RuleBase" id="RU003357"/>
    </source>
</evidence>
<evidence type="ECO:0000256" key="7">
    <source>
        <dbReference type="ARBA" id="ARBA00023237"/>
    </source>
</evidence>
<dbReference type="Proteomes" id="UP000830198">
    <property type="component" value="Chromosome"/>
</dbReference>
<keyword evidence="7 8" id="KW-0998">Cell outer membrane</keyword>
<keyword evidence="13" id="KW-1185">Reference proteome</keyword>
<evidence type="ECO:0000256" key="8">
    <source>
        <dbReference type="PROSITE-ProRule" id="PRU01360"/>
    </source>
</evidence>
<dbReference type="Gene3D" id="2.60.40.1120">
    <property type="entry name" value="Carboxypeptidase-like, regulatory domain"/>
    <property type="match status" value="1"/>
</dbReference>
<evidence type="ECO:0000313" key="13">
    <source>
        <dbReference type="Proteomes" id="UP000830198"/>
    </source>
</evidence>
<dbReference type="InterPro" id="IPR008969">
    <property type="entry name" value="CarboxyPept-like_regulatory"/>
</dbReference>